<gene>
    <name evidence="1" type="ORF">HZS55_14660</name>
</gene>
<sequence>MAKPAVDRSFDHPNVQFTCECGWTGLDADVEDWAVQEDRDRVVRRCPDCGDTVPEWGTLPSIEGATAIARGPLRESLAEAGYYDSE</sequence>
<dbReference type="OrthoDB" id="382514at2157"/>
<dbReference type="GeneID" id="56079129"/>
<evidence type="ECO:0000313" key="1">
    <source>
        <dbReference type="EMBL" id="QLH78457.1"/>
    </source>
</evidence>
<dbReference type="RefSeq" id="WP_179908340.1">
    <property type="nucleotide sequence ID" value="NZ_CP058910.1"/>
</dbReference>
<keyword evidence="2" id="KW-1185">Reference proteome</keyword>
<dbReference type="Proteomes" id="UP000509667">
    <property type="component" value="Chromosome"/>
</dbReference>
<dbReference type="KEGG" id="hrr:HZS55_14660"/>
<evidence type="ECO:0000313" key="2">
    <source>
        <dbReference type="Proteomes" id="UP000509667"/>
    </source>
</evidence>
<proteinExistence type="predicted"/>
<protein>
    <submittedName>
        <fullName evidence="1">Uncharacterized protein</fullName>
    </submittedName>
</protein>
<name>A0A7D5P1N4_9EURY</name>
<reference evidence="1 2" key="1">
    <citation type="submission" date="2020-07" db="EMBL/GenBank/DDBJ databases">
        <title>Halosimplex pelagicum sp. nov. and Halosimplex rubrum sp. nov., isolated from salted brown alga Laminaria, and emended description of the genus Halosimplex.</title>
        <authorList>
            <person name="Cui H."/>
        </authorList>
    </citation>
    <scope>NUCLEOTIDE SEQUENCE [LARGE SCALE GENOMIC DNA]</scope>
    <source>
        <strain evidence="1 2">R27</strain>
    </source>
</reference>
<organism evidence="1 2">
    <name type="scientific">Halosimplex rubrum</name>
    <dbReference type="NCBI Taxonomy" id="869889"/>
    <lineage>
        <taxon>Archaea</taxon>
        <taxon>Methanobacteriati</taxon>
        <taxon>Methanobacteriota</taxon>
        <taxon>Stenosarchaea group</taxon>
        <taxon>Halobacteria</taxon>
        <taxon>Halobacteriales</taxon>
        <taxon>Haloarculaceae</taxon>
        <taxon>Halosimplex</taxon>
    </lineage>
</organism>
<dbReference type="EMBL" id="CP058910">
    <property type="protein sequence ID" value="QLH78457.1"/>
    <property type="molecule type" value="Genomic_DNA"/>
</dbReference>
<accession>A0A7D5P1N4</accession>
<dbReference type="AlphaFoldDB" id="A0A7D5P1N4"/>